<dbReference type="GO" id="GO:0009306">
    <property type="term" value="P:protein secretion"/>
    <property type="evidence" value="ECO:0007669"/>
    <property type="project" value="TreeGrafter"/>
</dbReference>
<dbReference type="GO" id="GO:0006891">
    <property type="term" value="P:intra-Golgi vesicle-mediated transport"/>
    <property type="evidence" value="ECO:0007669"/>
    <property type="project" value="TreeGrafter"/>
</dbReference>
<comment type="subunit">
    <text evidence="13">Oligomeric complex.</text>
</comment>
<protein>
    <recommendedName>
        <fullName evidence="13">Coatomer subunit gamma</fullName>
    </recommendedName>
</protein>
<evidence type="ECO:0000259" key="15">
    <source>
        <dbReference type="Pfam" id="PF01602"/>
    </source>
</evidence>
<dbReference type="GO" id="GO:0006888">
    <property type="term" value="P:endoplasmic reticulum to Golgi vesicle-mediated transport"/>
    <property type="evidence" value="ECO:0007669"/>
    <property type="project" value="TreeGrafter"/>
</dbReference>
<keyword evidence="11 13" id="KW-0968">Cytoplasmic vesicle</keyword>
<dbReference type="FunFam" id="2.60.40.1480:FF:000001">
    <property type="entry name" value="Coatomer subunit gamma"/>
    <property type="match status" value="1"/>
</dbReference>
<evidence type="ECO:0000256" key="4">
    <source>
        <dbReference type="ARBA" id="ARBA00022490"/>
    </source>
</evidence>
<dbReference type="InterPro" id="IPR011989">
    <property type="entry name" value="ARM-like"/>
</dbReference>
<evidence type="ECO:0000256" key="1">
    <source>
        <dbReference type="ARBA" id="ARBA00004255"/>
    </source>
</evidence>
<dbReference type="PIRSF" id="PIRSF037093">
    <property type="entry name" value="Coatomer_gamma_subunit"/>
    <property type="match status" value="1"/>
</dbReference>
<evidence type="ECO:0000256" key="5">
    <source>
        <dbReference type="ARBA" id="ARBA00022553"/>
    </source>
</evidence>
<keyword evidence="9 13" id="KW-0333">Golgi apparatus</keyword>
<proteinExistence type="inferred from homology"/>
<feature type="region of interest" description="Disordered" evidence="14">
    <location>
        <begin position="607"/>
        <end position="639"/>
    </location>
</feature>
<dbReference type="InterPro" id="IPR013041">
    <property type="entry name" value="Clathrin_app_Ig-like_sf"/>
</dbReference>
<dbReference type="SUPFAM" id="SSF48371">
    <property type="entry name" value="ARM repeat"/>
    <property type="match status" value="1"/>
</dbReference>
<evidence type="ECO:0000256" key="9">
    <source>
        <dbReference type="ARBA" id="ARBA00023034"/>
    </source>
</evidence>
<evidence type="ECO:0000256" key="8">
    <source>
        <dbReference type="ARBA" id="ARBA00022927"/>
    </source>
</evidence>
<dbReference type="AlphaFoldDB" id="A0A060T9K5"/>
<dbReference type="GO" id="GO:0005198">
    <property type="term" value="F:structural molecule activity"/>
    <property type="evidence" value="ECO:0007669"/>
    <property type="project" value="InterPro"/>
</dbReference>
<name>A0A060T9K5_BLAAD</name>
<dbReference type="InterPro" id="IPR016024">
    <property type="entry name" value="ARM-type_fold"/>
</dbReference>
<dbReference type="InterPro" id="IPR017106">
    <property type="entry name" value="Coatomer_gsu"/>
</dbReference>
<evidence type="ECO:0000256" key="7">
    <source>
        <dbReference type="ARBA" id="ARBA00022892"/>
    </source>
</evidence>
<dbReference type="EMBL" id="HG937693">
    <property type="protein sequence ID" value="CDP35876.1"/>
    <property type="molecule type" value="Genomic_DNA"/>
</dbReference>
<sequence length="905" mass="100278">MSALTYKKNEDLESGSLDKMTVYQECLSGFNASPIQSKRCRALLAKLIHLLSTGETFPPEEATTLFFSVTKLFQHKDPSLRQMVYLAIKELSTVANDVIMVTSSIMKDIQGSNENIYKPNAIRALVRIIDASIVQGIERLMKTAIVDKHAGISSAGLVSSYHLVPIARDVVRRWANETQEAVLAKKKFPESKMEVRYSSGMSYMAQYHALGLLYQLRSHDKMALMKMIHHFFDNSYHLHSSNAIVMLIRYVAKIIDQDPSLTEQMLPILRSWLRHKSDIVNLEVCKAILQVKDVGDAPAGEAIEVLRNFLGSPRTVARFSAIRILNRFAMTRPQAVVNCNLEIEALINDSSRSISTYAITTLLKTGNEASVDRLMGQISGFMNDISDEFKIIVVDAIRSLALKFPAKHATMLSFLAGTLRNEGGVSFKTAVVEALFDMITYIPESRDEALGHLCEFIEDCEYTQLTVRILHLLGQEGPKTAVPTLYIRYIYNRVVLENAVIRAAAVSALVKFALVDDLQVKKSIKVLLTRCLDDVTDEVRDRAALGLKLLDLEPSTAATYVAPEAKYSIPQLEHQLAIYVSGGREAFEKPFDITSVKVITEEEARAQALEQKRAKHEREPTKESDKSEKAKPSAANKDLERDLQQQKYSQALSAIPEIASYGPLLKSTGPVPLTESETEYVVSAVKHVFKEHLVVQYDVTNTFPEYALENVYAEVDSELEEEFMIPIDRLVPDSTGSIYVSFSRPEELITTTIVNGLKFVSKEIDPETKEVAEDGFEEDYSVEDLEIGAGDYLSPAFVGSFDHQWDELAASENSATYQLASVSSIADAVSGLVDALSLAPLEGTDIPSSETSHTLKLFGRTISSERVAALIKMVYSSRSGVTLKVTARAETDSTAAMVVDSVGSL</sequence>
<dbReference type="GO" id="GO:0030126">
    <property type="term" value="C:COPI vesicle coat"/>
    <property type="evidence" value="ECO:0007669"/>
    <property type="project" value="InterPro"/>
</dbReference>
<evidence type="ECO:0000259" key="17">
    <source>
        <dbReference type="Pfam" id="PF16381"/>
    </source>
</evidence>
<feature type="domain" description="Clathrin/coatomer adaptor adaptin-like N-terminal" evidence="15">
    <location>
        <begin position="19"/>
        <end position="551"/>
    </location>
</feature>
<dbReference type="Pfam" id="PF16381">
    <property type="entry name" value="Coatomer_g_Cpla"/>
    <property type="match status" value="1"/>
</dbReference>
<gene>
    <name evidence="18" type="ORF">GNLVRS02_ARAD1C45474g</name>
</gene>
<dbReference type="FunFam" id="3.30.310.10:FF:000008">
    <property type="entry name" value="Coatomer subunit gamma"/>
    <property type="match status" value="1"/>
</dbReference>
<dbReference type="InterPro" id="IPR012295">
    <property type="entry name" value="TBP_dom_sf"/>
</dbReference>
<evidence type="ECO:0000256" key="2">
    <source>
        <dbReference type="ARBA" id="ARBA00010720"/>
    </source>
</evidence>
<dbReference type="PANTHER" id="PTHR10261:SF0">
    <property type="entry name" value="COATOMER SUBUNIT GAMMA-2"/>
    <property type="match status" value="1"/>
</dbReference>
<dbReference type="GO" id="GO:0005793">
    <property type="term" value="C:endoplasmic reticulum-Golgi intermediate compartment"/>
    <property type="evidence" value="ECO:0007669"/>
    <property type="project" value="TreeGrafter"/>
</dbReference>
<evidence type="ECO:0000256" key="10">
    <source>
        <dbReference type="ARBA" id="ARBA00023136"/>
    </source>
</evidence>
<reference evidence="18" key="1">
    <citation type="submission" date="2014-02" db="EMBL/GenBank/DDBJ databases">
        <authorList>
            <person name="Genoscope - CEA"/>
        </authorList>
    </citation>
    <scope>NUCLEOTIDE SEQUENCE</scope>
    <source>
        <strain evidence="18">LS3</strain>
    </source>
</reference>
<dbReference type="InterPro" id="IPR009028">
    <property type="entry name" value="Coatomer/calthrin_app_sub_C"/>
</dbReference>
<comment type="function">
    <text evidence="12 13">The coatomer is a cytosolic protein complex that binds to dilysine motifs and reversibly associates with Golgi non-clathrin-coated vesicles, which further mediate biosynthetic protein transport from the ER, via the Golgi up to the trans Golgi network. Coatomer complex is required for budding from Golgi membranes, and is essential for the retrograde Golgi-to-ER transport of dilysine-tagged proteins.</text>
</comment>
<keyword evidence="5" id="KW-0597">Phosphoprotein</keyword>
<dbReference type="PhylomeDB" id="A0A060T9K5"/>
<keyword evidence="6" id="KW-0677">Repeat</keyword>
<dbReference type="GO" id="GO:0005783">
    <property type="term" value="C:endoplasmic reticulum"/>
    <property type="evidence" value="ECO:0007669"/>
    <property type="project" value="TreeGrafter"/>
</dbReference>
<feature type="domain" description="Coatomer gamma subunit appendage Ig-like subdomain" evidence="16">
    <location>
        <begin position="646"/>
        <end position="787"/>
    </location>
</feature>
<comment type="subcellular location">
    <subcellularLocation>
        <location evidence="13">Cytoplasm</location>
    </subcellularLocation>
    <subcellularLocation>
        <location evidence="1 13">Golgi apparatus membrane</location>
        <topology evidence="1 13">Peripheral membrane protein</topology>
        <orientation evidence="1 13">Cytoplasmic side</orientation>
    </subcellularLocation>
    <subcellularLocation>
        <location evidence="13">Cytoplasmic vesicle</location>
        <location evidence="13">COPI-coated vesicle membrane</location>
        <topology evidence="13">Peripheral membrane protein</topology>
        <orientation evidence="13">Cytoplasmic side</orientation>
    </subcellularLocation>
</comment>
<dbReference type="Gene3D" id="2.60.40.1480">
    <property type="entry name" value="Coatomer, gamma subunit, appendage domain"/>
    <property type="match status" value="1"/>
</dbReference>
<dbReference type="InterPro" id="IPR037067">
    <property type="entry name" value="Coatomer_gsu_app_sf"/>
</dbReference>
<comment type="similarity">
    <text evidence="2 13">Belongs to the COPG family.</text>
</comment>
<keyword evidence="10 13" id="KW-0472">Membrane</keyword>
<dbReference type="PANTHER" id="PTHR10261">
    <property type="entry name" value="COATOMER SUBUNIT GAMMA"/>
    <property type="match status" value="1"/>
</dbReference>
<dbReference type="GO" id="GO:0000139">
    <property type="term" value="C:Golgi membrane"/>
    <property type="evidence" value="ECO:0007669"/>
    <property type="project" value="UniProtKB-SubCell"/>
</dbReference>
<dbReference type="InterPro" id="IPR032154">
    <property type="entry name" value="Coatomer_g_Cpla"/>
</dbReference>
<evidence type="ECO:0000256" key="11">
    <source>
        <dbReference type="ARBA" id="ARBA00023329"/>
    </source>
</evidence>
<evidence type="ECO:0000259" key="16">
    <source>
        <dbReference type="Pfam" id="PF08752"/>
    </source>
</evidence>
<dbReference type="SUPFAM" id="SSF49348">
    <property type="entry name" value="Clathrin adaptor appendage domain"/>
    <property type="match status" value="1"/>
</dbReference>
<dbReference type="InterPro" id="IPR002553">
    <property type="entry name" value="Clathrin/coatomer_adapt-like_N"/>
</dbReference>
<feature type="domain" description="Coatomer subunit gamma C-terminal" evidence="17">
    <location>
        <begin position="790"/>
        <end position="902"/>
    </location>
</feature>
<evidence type="ECO:0000256" key="6">
    <source>
        <dbReference type="ARBA" id="ARBA00022737"/>
    </source>
</evidence>
<dbReference type="SUPFAM" id="SSF55711">
    <property type="entry name" value="Subdomain of clathrin and coatomer appendage domain"/>
    <property type="match status" value="1"/>
</dbReference>
<dbReference type="Pfam" id="PF01602">
    <property type="entry name" value="Adaptin_N"/>
    <property type="match status" value="1"/>
</dbReference>
<dbReference type="FunFam" id="1.25.10.10:FF:000368">
    <property type="entry name" value="Coatomer subunit gamma"/>
    <property type="match status" value="1"/>
</dbReference>
<evidence type="ECO:0000256" key="3">
    <source>
        <dbReference type="ARBA" id="ARBA00022448"/>
    </source>
</evidence>
<dbReference type="InterPro" id="IPR013040">
    <property type="entry name" value="Coatomer_gsu_app_Ig-like_dom"/>
</dbReference>
<keyword evidence="7 13" id="KW-0931">ER-Golgi transport</keyword>
<accession>A0A060T9K5</accession>
<organism evidence="18">
    <name type="scientific">Blastobotrys adeninivorans</name>
    <name type="common">Yeast</name>
    <name type="synonym">Arxula adeninivorans</name>
    <dbReference type="NCBI Taxonomy" id="409370"/>
    <lineage>
        <taxon>Eukaryota</taxon>
        <taxon>Fungi</taxon>
        <taxon>Dikarya</taxon>
        <taxon>Ascomycota</taxon>
        <taxon>Saccharomycotina</taxon>
        <taxon>Dipodascomycetes</taxon>
        <taxon>Dipodascales</taxon>
        <taxon>Trichomonascaceae</taxon>
        <taxon>Blastobotrys</taxon>
    </lineage>
</organism>
<keyword evidence="8 13" id="KW-0653">Protein transport</keyword>
<keyword evidence="3 13" id="KW-0813">Transport</keyword>
<evidence type="ECO:0000256" key="14">
    <source>
        <dbReference type="SAM" id="MobiDB-lite"/>
    </source>
</evidence>
<dbReference type="GO" id="GO:0006886">
    <property type="term" value="P:intracellular protein transport"/>
    <property type="evidence" value="ECO:0007669"/>
    <property type="project" value="InterPro"/>
</dbReference>
<dbReference type="Gene3D" id="3.30.310.10">
    <property type="entry name" value="TATA-Binding Protein"/>
    <property type="match status" value="1"/>
</dbReference>
<dbReference type="FunFam" id="1.25.10.10:FF:000071">
    <property type="entry name" value="Coatomer subunit gamma"/>
    <property type="match status" value="1"/>
</dbReference>
<dbReference type="Pfam" id="PF08752">
    <property type="entry name" value="COP-gamma_platf"/>
    <property type="match status" value="1"/>
</dbReference>
<dbReference type="Gene3D" id="1.25.10.10">
    <property type="entry name" value="Leucine-rich Repeat Variant"/>
    <property type="match status" value="2"/>
</dbReference>
<evidence type="ECO:0000313" key="18">
    <source>
        <dbReference type="EMBL" id="CDP35876.1"/>
    </source>
</evidence>
<evidence type="ECO:0000256" key="13">
    <source>
        <dbReference type="PIRNR" id="PIRNR037093"/>
    </source>
</evidence>
<keyword evidence="4 13" id="KW-0963">Cytoplasm</keyword>
<reference evidence="18" key="2">
    <citation type="submission" date="2014-06" db="EMBL/GenBank/DDBJ databases">
        <title>The complete genome of Blastobotrys (Arxula) adeninivorans LS3 - a yeast of biotechnological interest.</title>
        <authorList>
            <person name="Kunze G."/>
            <person name="Gaillardin C."/>
            <person name="Czernicka M."/>
            <person name="Durrens P."/>
            <person name="Martin T."/>
            <person name="Boer E."/>
            <person name="Gabaldon T."/>
            <person name="Cruz J."/>
            <person name="Talla E."/>
            <person name="Marck C."/>
            <person name="Goffeau A."/>
            <person name="Barbe V."/>
            <person name="Baret P."/>
            <person name="Baronian K."/>
            <person name="Beier S."/>
            <person name="Bleykasten C."/>
            <person name="Bode R."/>
            <person name="Casaregola S."/>
            <person name="Despons L."/>
            <person name="Fairhead C."/>
            <person name="Giersberg M."/>
            <person name="Gierski P."/>
            <person name="Hahnel U."/>
            <person name="Hartmann A."/>
            <person name="Jankowska D."/>
            <person name="Jubin C."/>
            <person name="Jung P."/>
            <person name="Lafontaine I."/>
            <person name="Leh-Louis V."/>
            <person name="Lemaire M."/>
            <person name="Marcet-Houben M."/>
            <person name="Mascher M."/>
            <person name="Morel G."/>
            <person name="Richard G.-F."/>
            <person name="Riechen J."/>
            <person name="Sacerdot C."/>
            <person name="Sarkar A."/>
            <person name="Savel G."/>
            <person name="Schacherer J."/>
            <person name="Sherman D."/>
            <person name="Straub M.-L."/>
            <person name="Stein N."/>
            <person name="Thierry A."/>
            <person name="Trautwein-Schult A."/>
            <person name="Westhof E."/>
            <person name="Worch S."/>
            <person name="Dujon B."/>
            <person name="Souciet J.-L."/>
            <person name="Wincker P."/>
            <person name="Scholz U."/>
            <person name="Neuveglise N."/>
        </authorList>
    </citation>
    <scope>NUCLEOTIDE SEQUENCE</scope>
    <source>
        <strain evidence="18">LS3</strain>
    </source>
</reference>
<evidence type="ECO:0000256" key="12">
    <source>
        <dbReference type="ARBA" id="ARBA00025536"/>
    </source>
</evidence>